<dbReference type="AlphaFoldDB" id="A0A101XP71"/>
<dbReference type="OrthoDB" id="9807950at2"/>
<accession>A0A101XP71</accession>
<dbReference type="PRINTS" id="PR00950">
    <property type="entry name" value="TYPE3IMSPROT"/>
</dbReference>
<dbReference type="NCBIfam" id="TIGR00328">
    <property type="entry name" value="flhB"/>
    <property type="match status" value="1"/>
</dbReference>
<reference evidence="13 14" key="1">
    <citation type="submission" date="2015-12" db="EMBL/GenBank/DDBJ databases">
        <title>Draft genome sequence of Acidibacillus ferrooxidans ITV001, isolated from a chalcopyrite acid mine drainage site in Brazil.</title>
        <authorList>
            <person name="Dall'Agnol H."/>
            <person name="Nancucheo I."/>
            <person name="Johnson B."/>
            <person name="Oliveira R."/>
            <person name="Leite L."/>
            <person name="Pylro V."/>
            <person name="Nunes G.L."/>
            <person name="Tzotzos G."/>
            <person name="Fernandes G.R."/>
            <person name="Dutra J."/>
            <person name="Orellana S.C."/>
            <person name="Oliveira G."/>
        </authorList>
    </citation>
    <scope>NUCLEOTIDE SEQUENCE [LARGE SCALE GENOMIC DNA]</scope>
    <source>
        <strain evidence="14">ITV01</strain>
    </source>
</reference>
<keyword evidence="8 12" id="KW-0653">Protein transport</keyword>
<feature type="transmembrane region" description="Helical" evidence="12">
    <location>
        <begin position="197"/>
        <end position="215"/>
    </location>
</feature>
<dbReference type="PANTHER" id="PTHR30531:SF12">
    <property type="entry name" value="FLAGELLAR BIOSYNTHETIC PROTEIN FLHB"/>
    <property type="match status" value="1"/>
</dbReference>
<dbReference type="InterPro" id="IPR006135">
    <property type="entry name" value="T3SS_substrate_exporter"/>
</dbReference>
<evidence type="ECO:0000256" key="7">
    <source>
        <dbReference type="ARBA" id="ARBA00022795"/>
    </source>
</evidence>
<evidence type="ECO:0000256" key="12">
    <source>
        <dbReference type="RuleBase" id="RU364091"/>
    </source>
</evidence>
<dbReference type="Gene3D" id="3.40.1690.10">
    <property type="entry name" value="secretion proteins EscU"/>
    <property type="match status" value="1"/>
</dbReference>
<gene>
    <name evidence="12" type="primary">flhB</name>
    <name evidence="13" type="ORF">ATW55_11290</name>
</gene>
<dbReference type="PANTHER" id="PTHR30531">
    <property type="entry name" value="FLAGELLAR BIOSYNTHETIC PROTEIN FLHB"/>
    <property type="match status" value="1"/>
</dbReference>
<organism evidence="13 14">
    <name type="scientific">Ferroacidibacillus organovorans</name>
    <dbReference type="NCBI Taxonomy" id="1765683"/>
    <lineage>
        <taxon>Bacteria</taxon>
        <taxon>Bacillati</taxon>
        <taxon>Bacillota</taxon>
        <taxon>Bacilli</taxon>
        <taxon>Bacillales</taxon>
        <taxon>Alicyclobacillaceae</taxon>
        <taxon>Ferroacidibacillus</taxon>
    </lineage>
</organism>
<protein>
    <recommendedName>
        <fullName evidence="3 12">Flagellar biosynthetic protein FlhB</fullName>
    </recommendedName>
</protein>
<keyword evidence="6 12" id="KW-0812">Transmembrane</keyword>
<evidence type="ECO:0000256" key="9">
    <source>
        <dbReference type="ARBA" id="ARBA00022989"/>
    </source>
</evidence>
<evidence type="ECO:0000256" key="4">
    <source>
        <dbReference type="ARBA" id="ARBA00022448"/>
    </source>
</evidence>
<keyword evidence="7 12" id="KW-1005">Bacterial flagellum biogenesis</keyword>
<keyword evidence="5 12" id="KW-1003">Cell membrane</keyword>
<dbReference type="Proteomes" id="UP000053557">
    <property type="component" value="Unassembled WGS sequence"/>
</dbReference>
<feature type="transmembrane region" description="Helical" evidence="12">
    <location>
        <begin position="85"/>
        <end position="107"/>
    </location>
</feature>
<evidence type="ECO:0000256" key="10">
    <source>
        <dbReference type="ARBA" id="ARBA00023136"/>
    </source>
</evidence>
<dbReference type="Pfam" id="PF01312">
    <property type="entry name" value="Bac_export_2"/>
    <property type="match status" value="1"/>
</dbReference>
<evidence type="ECO:0000256" key="2">
    <source>
        <dbReference type="ARBA" id="ARBA00010690"/>
    </source>
</evidence>
<feature type="transmembrane region" description="Helical" evidence="12">
    <location>
        <begin position="42"/>
        <end position="64"/>
    </location>
</feature>
<keyword evidence="11 12" id="KW-1006">Bacterial flagellum protein export</keyword>
<sequence>MIRLQLQRFAEKTEQATPKRKQDARREGRVAKSADLTSSLSFLAAILGMSAFGGNLLGAVTRLLQNCLSLFVISASQQTLHIKQLILPGLIQVGLALLPIVATIMLIGILVSFFQVGPLFTLSSIMPDFSKINPLEGTRRLFSLNAVIELIKSILKLSLIGVALYAAVVHTQVQYAFLMESSTPVIIDSYLTNANTILLYSAVMFAAVSVGDYFYQRHHFSQSLRMSRQDVRDEQRDQEGNLQMRRRIREQGRVMARRRMMQKVPKADVIITNPTHFAVALLYDAKTMLAPQVVAKGIDETAQRIREVARQHDVPIVENKPLARALYQTVELDEFVPGSLFQAVAEVLAYVYRLRGHALS</sequence>
<evidence type="ECO:0000256" key="8">
    <source>
        <dbReference type="ARBA" id="ARBA00022927"/>
    </source>
</evidence>
<dbReference type="GO" id="GO:0009306">
    <property type="term" value="P:protein secretion"/>
    <property type="evidence" value="ECO:0007669"/>
    <property type="project" value="InterPro"/>
</dbReference>
<keyword evidence="9 12" id="KW-1133">Transmembrane helix</keyword>
<name>A0A101XP71_9BACL</name>
<evidence type="ECO:0000256" key="11">
    <source>
        <dbReference type="ARBA" id="ARBA00023225"/>
    </source>
</evidence>
<dbReference type="EMBL" id="LPVJ01000060">
    <property type="protein sequence ID" value="KUO95054.1"/>
    <property type="molecule type" value="Genomic_DNA"/>
</dbReference>
<feature type="transmembrane region" description="Helical" evidence="12">
    <location>
        <begin position="154"/>
        <end position="177"/>
    </location>
</feature>
<comment type="similarity">
    <text evidence="2 12">Belongs to the type III secretion exporter family.</text>
</comment>
<dbReference type="SUPFAM" id="SSF160544">
    <property type="entry name" value="EscU C-terminal domain-like"/>
    <property type="match status" value="1"/>
</dbReference>
<evidence type="ECO:0000256" key="5">
    <source>
        <dbReference type="ARBA" id="ARBA00022475"/>
    </source>
</evidence>
<evidence type="ECO:0000313" key="14">
    <source>
        <dbReference type="Proteomes" id="UP000053557"/>
    </source>
</evidence>
<keyword evidence="14" id="KW-1185">Reference proteome</keyword>
<evidence type="ECO:0000256" key="1">
    <source>
        <dbReference type="ARBA" id="ARBA00004651"/>
    </source>
</evidence>
<dbReference type="GO" id="GO:0044780">
    <property type="term" value="P:bacterial-type flagellum assembly"/>
    <property type="evidence" value="ECO:0007669"/>
    <property type="project" value="InterPro"/>
</dbReference>
<proteinExistence type="inferred from homology"/>
<evidence type="ECO:0000313" key="13">
    <source>
        <dbReference type="EMBL" id="KUO95054.1"/>
    </source>
</evidence>
<evidence type="ECO:0000256" key="6">
    <source>
        <dbReference type="ARBA" id="ARBA00022692"/>
    </source>
</evidence>
<dbReference type="FunFam" id="3.40.1690.10:FF:000001">
    <property type="entry name" value="Flagellar biosynthetic protein FlhB"/>
    <property type="match status" value="1"/>
</dbReference>
<keyword evidence="10 12" id="KW-0472">Membrane</keyword>
<dbReference type="InterPro" id="IPR029025">
    <property type="entry name" value="T3SS_substrate_exporter_C"/>
</dbReference>
<dbReference type="InterPro" id="IPR006136">
    <property type="entry name" value="FlhB"/>
</dbReference>
<dbReference type="RefSeq" id="WP_067718504.1">
    <property type="nucleotide sequence ID" value="NZ_LPVJ01000060.1"/>
</dbReference>
<keyword evidence="4 12" id="KW-0813">Transport</keyword>
<dbReference type="GO" id="GO:0005886">
    <property type="term" value="C:plasma membrane"/>
    <property type="evidence" value="ECO:0007669"/>
    <property type="project" value="UniProtKB-SubCell"/>
</dbReference>
<evidence type="ECO:0000256" key="3">
    <source>
        <dbReference type="ARBA" id="ARBA00021622"/>
    </source>
</evidence>
<comment type="subcellular location">
    <subcellularLocation>
        <location evidence="1">Cell membrane</location>
        <topology evidence="1">Multi-pass membrane protein</topology>
    </subcellularLocation>
</comment>
<comment type="function">
    <text evidence="12">Required for formation of the rod structure in the basal body of the flagellar apparatus. Together with FliI and FliH, may constitute the export apparatus of flagellin.</text>
</comment>
<comment type="caution">
    <text evidence="13">The sequence shown here is derived from an EMBL/GenBank/DDBJ whole genome shotgun (WGS) entry which is preliminary data.</text>
</comment>